<dbReference type="Proteomes" id="UP001597297">
    <property type="component" value="Unassembled WGS sequence"/>
</dbReference>
<feature type="compositionally biased region" description="Polar residues" evidence="2">
    <location>
        <begin position="38"/>
        <end position="52"/>
    </location>
</feature>
<feature type="compositionally biased region" description="Basic and acidic residues" evidence="2">
    <location>
        <begin position="114"/>
        <end position="123"/>
    </location>
</feature>
<dbReference type="RefSeq" id="WP_377093643.1">
    <property type="nucleotide sequence ID" value="NZ_JBHSJM010000001.1"/>
</dbReference>
<feature type="coiled-coil region" evidence="1">
    <location>
        <begin position="72"/>
        <end position="99"/>
    </location>
</feature>
<reference evidence="4" key="1">
    <citation type="journal article" date="2019" name="Int. J. Syst. Evol. Microbiol.">
        <title>The Global Catalogue of Microorganisms (GCM) 10K type strain sequencing project: providing services to taxonomists for standard genome sequencing and annotation.</title>
        <authorList>
            <consortium name="The Broad Institute Genomics Platform"/>
            <consortium name="The Broad Institute Genome Sequencing Center for Infectious Disease"/>
            <person name="Wu L."/>
            <person name="Ma J."/>
        </authorList>
    </citation>
    <scope>NUCLEOTIDE SEQUENCE [LARGE SCALE GENOMIC DNA]</scope>
    <source>
        <strain evidence="4">JCM 16545</strain>
    </source>
</reference>
<keyword evidence="4" id="KW-1185">Reference proteome</keyword>
<organism evidence="3 4">
    <name type="scientific">Rubritalea spongiae</name>
    <dbReference type="NCBI Taxonomy" id="430797"/>
    <lineage>
        <taxon>Bacteria</taxon>
        <taxon>Pseudomonadati</taxon>
        <taxon>Verrucomicrobiota</taxon>
        <taxon>Verrucomicrobiia</taxon>
        <taxon>Verrucomicrobiales</taxon>
        <taxon>Rubritaleaceae</taxon>
        <taxon>Rubritalea</taxon>
    </lineage>
</organism>
<feature type="region of interest" description="Disordered" evidence="2">
    <location>
        <begin position="114"/>
        <end position="142"/>
    </location>
</feature>
<evidence type="ECO:0000313" key="4">
    <source>
        <dbReference type="Proteomes" id="UP001597297"/>
    </source>
</evidence>
<evidence type="ECO:0000256" key="2">
    <source>
        <dbReference type="SAM" id="MobiDB-lite"/>
    </source>
</evidence>
<dbReference type="EMBL" id="JBHUJC010000043">
    <property type="protein sequence ID" value="MFD2277652.1"/>
    <property type="molecule type" value="Genomic_DNA"/>
</dbReference>
<comment type="caution">
    <text evidence="3">The sequence shown here is derived from an EMBL/GenBank/DDBJ whole genome shotgun (WGS) entry which is preliminary data.</text>
</comment>
<evidence type="ECO:0000313" key="3">
    <source>
        <dbReference type="EMBL" id="MFD2277652.1"/>
    </source>
</evidence>
<protein>
    <submittedName>
        <fullName evidence="3">Uncharacterized protein</fullName>
    </submittedName>
</protein>
<feature type="region of interest" description="Disordered" evidence="2">
    <location>
        <begin position="32"/>
        <end position="59"/>
    </location>
</feature>
<keyword evidence="1" id="KW-0175">Coiled coil</keyword>
<evidence type="ECO:0000256" key="1">
    <source>
        <dbReference type="SAM" id="Coils"/>
    </source>
</evidence>
<name>A0ABW5E5L4_9BACT</name>
<gene>
    <name evidence="3" type="ORF">ACFSQZ_14375</name>
</gene>
<sequence>MNYLLAIVCACITGIAIGIGIHHNFEDPNSHLAPAGVNPTQNTLTDSGSHSTQDNDDNNDLAISANFDATALSQVQEQLQQLSAQYEQMLIHQSELNREVNAIQFRLDTHSESFRPLRAERDTQTTSPSPAQGISPLLPPLR</sequence>
<accession>A0ABW5E5L4</accession>
<proteinExistence type="predicted"/>